<gene>
    <name evidence="4" type="ORF">KGM_209578</name>
</gene>
<keyword evidence="5" id="KW-1185">Reference proteome</keyword>
<dbReference type="EMBL" id="AGBW02008896">
    <property type="protein sequence ID" value="OWR52256.1"/>
    <property type="molecule type" value="Genomic_DNA"/>
</dbReference>
<accession>A0A212FES8</accession>
<evidence type="ECO:0000256" key="1">
    <source>
        <dbReference type="ARBA" id="ARBA00011738"/>
    </source>
</evidence>
<feature type="domain" description="GST C-terminal" evidence="3">
    <location>
        <begin position="102"/>
        <end position="225"/>
    </location>
</feature>
<dbReference type="InParanoid" id="A0A212FES8"/>
<dbReference type="CDD" id="cd03177">
    <property type="entry name" value="GST_C_Delta_Epsilon"/>
    <property type="match status" value="1"/>
</dbReference>
<dbReference type="eggNOG" id="KOG0867">
    <property type="taxonomic scope" value="Eukaryota"/>
</dbReference>
<dbReference type="PANTHER" id="PTHR43969">
    <property type="entry name" value="GLUTATHIONE S TRANSFERASE D10, ISOFORM A-RELATED"/>
    <property type="match status" value="1"/>
</dbReference>
<dbReference type="GO" id="GO:0006749">
    <property type="term" value="P:glutathione metabolic process"/>
    <property type="evidence" value="ECO:0007669"/>
    <property type="project" value="TreeGrafter"/>
</dbReference>
<dbReference type="STRING" id="278856.A0A212FES8"/>
<dbReference type="InterPro" id="IPR010987">
    <property type="entry name" value="Glutathione-S-Trfase_C-like"/>
</dbReference>
<dbReference type="Pfam" id="PF14497">
    <property type="entry name" value="GST_C_3"/>
    <property type="match status" value="1"/>
</dbReference>
<dbReference type="FunFam" id="1.20.1050.10:FF:000007">
    <property type="entry name" value="Glutathione S-transferase 1-1"/>
    <property type="match status" value="1"/>
</dbReference>
<dbReference type="PROSITE" id="PS50404">
    <property type="entry name" value="GST_NTER"/>
    <property type="match status" value="1"/>
</dbReference>
<dbReference type="SFLD" id="SFLDG00358">
    <property type="entry name" value="Main_(cytGST)"/>
    <property type="match status" value="1"/>
</dbReference>
<feature type="domain" description="GST N-terminal" evidence="2">
    <location>
        <begin position="13"/>
        <end position="94"/>
    </location>
</feature>
<evidence type="ECO:0000259" key="2">
    <source>
        <dbReference type="PROSITE" id="PS50404"/>
    </source>
</evidence>
<protein>
    <submittedName>
        <fullName evidence="4">Glutathione S-transferase epsilon 2</fullName>
    </submittedName>
</protein>
<dbReference type="PROSITE" id="PS50405">
    <property type="entry name" value="GST_CTER"/>
    <property type="match status" value="1"/>
</dbReference>
<evidence type="ECO:0000313" key="5">
    <source>
        <dbReference type="Proteomes" id="UP000007151"/>
    </source>
</evidence>
<dbReference type="Proteomes" id="UP000007151">
    <property type="component" value="Unassembled WGS sequence"/>
</dbReference>
<dbReference type="InterPro" id="IPR036282">
    <property type="entry name" value="Glutathione-S-Trfase_C_sf"/>
</dbReference>
<dbReference type="InterPro" id="IPR004046">
    <property type="entry name" value="GST_C"/>
</dbReference>
<evidence type="ECO:0000313" key="4">
    <source>
        <dbReference type="EMBL" id="OWR52256.1"/>
    </source>
</evidence>
<dbReference type="Gene3D" id="1.20.1050.10">
    <property type="match status" value="1"/>
</dbReference>
<dbReference type="Gene3D" id="3.40.30.10">
    <property type="entry name" value="Glutaredoxin"/>
    <property type="match status" value="1"/>
</dbReference>
<dbReference type="PANTHER" id="PTHR43969:SF9">
    <property type="entry name" value="GLUTATHIONE S TRANSFERASE D10, ISOFORM A-RELATED"/>
    <property type="match status" value="1"/>
</dbReference>
<dbReference type="GO" id="GO:0004364">
    <property type="term" value="F:glutathione transferase activity"/>
    <property type="evidence" value="ECO:0007669"/>
    <property type="project" value="TreeGrafter"/>
</dbReference>
<evidence type="ECO:0000259" key="3">
    <source>
        <dbReference type="PROSITE" id="PS50405"/>
    </source>
</evidence>
<organism evidence="4 5">
    <name type="scientific">Danaus plexippus plexippus</name>
    <dbReference type="NCBI Taxonomy" id="278856"/>
    <lineage>
        <taxon>Eukaryota</taxon>
        <taxon>Metazoa</taxon>
        <taxon>Ecdysozoa</taxon>
        <taxon>Arthropoda</taxon>
        <taxon>Hexapoda</taxon>
        <taxon>Insecta</taxon>
        <taxon>Pterygota</taxon>
        <taxon>Neoptera</taxon>
        <taxon>Endopterygota</taxon>
        <taxon>Lepidoptera</taxon>
        <taxon>Glossata</taxon>
        <taxon>Ditrysia</taxon>
        <taxon>Papilionoidea</taxon>
        <taxon>Nymphalidae</taxon>
        <taxon>Danainae</taxon>
        <taxon>Danaini</taxon>
        <taxon>Danaina</taxon>
        <taxon>Danaus</taxon>
        <taxon>Danaus</taxon>
    </lineage>
</organism>
<dbReference type="KEGG" id="dpl:KGM_209578"/>
<dbReference type="AlphaFoldDB" id="A0A212FES8"/>
<name>A0A212FES8_DANPL</name>
<reference evidence="4 5" key="1">
    <citation type="journal article" date="2011" name="Cell">
        <title>The monarch butterfly genome yields insights into long-distance migration.</title>
        <authorList>
            <person name="Zhan S."/>
            <person name="Merlin C."/>
            <person name="Boore J.L."/>
            <person name="Reppert S.M."/>
        </authorList>
    </citation>
    <scope>NUCLEOTIDE SEQUENCE [LARGE SCALE GENOMIC DNA]</scope>
    <source>
        <strain evidence="4">F-2</strain>
    </source>
</reference>
<dbReference type="SFLD" id="SFLDS00019">
    <property type="entry name" value="Glutathione_Transferase_(cytos"/>
    <property type="match status" value="1"/>
</dbReference>
<comment type="caution">
    <text evidence="4">The sequence shown here is derived from an EMBL/GenBank/DDBJ whole genome shotgun (WGS) entry which is preliminary data.</text>
</comment>
<dbReference type="InterPro" id="IPR004045">
    <property type="entry name" value="Glutathione_S-Trfase_N"/>
</dbReference>
<comment type="subunit">
    <text evidence="1">Homodimer.</text>
</comment>
<dbReference type="InterPro" id="IPR036249">
    <property type="entry name" value="Thioredoxin-like_sf"/>
</dbReference>
<dbReference type="SUPFAM" id="SSF52833">
    <property type="entry name" value="Thioredoxin-like"/>
    <property type="match status" value="1"/>
</dbReference>
<sequence>MSKGRLNEVTKLPRLLLYKRNASPPSSAVMILGDMLGLNFDYREPDLIKLEHRSPEFKKINPMATILVLQDGDVTICESHAIMKYLVNKYGGERCERLYPADLSVRANIDQLMFYDAGVLFVRLKVVALPTMLQGLTGPTKEQVADIDEGYTVLEAYLNKHSYIATDHLTIADLSVGTTTTALQSVHKLDKNRFPLSAEWLERLKGEKSFKKFNEPSVKELSTILNVFWKKNKERIR</sequence>
<dbReference type="InterPro" id="IPR040079">
    <property type="entry name" value="Glutathione_S-Trfase"/>
</dbReference>
<dbReference type="Pfam" id="PF13417">
    <property type="entry name" value="GST_N_3"/>
    <property type="match status" value="1"/>
</dbReference>
<proteinExistence type="predicted"/>
<dbReference type="SUPFAM" id="SSF47616">
    <property type="entry name" value="GST C-terminal domain-like"/>
    <property type="match status" value="1"/>
</dbReference>